<organism evidence="1 2">
    <name type="scientific">Microcystis wesenbergii NRERC-220</name>
    <dbReference type="NCBI Taxonomy" id="3068991"/>
    <lineage>
        <taxon>Bacteria</taxon>
        <taxon>Bacillati</taxon>
        <taxon>Cyanobacteriota</taxon>
        <taxon>Cyanophyceae</taxon>
        <taxon>Oscillatoriophycideae</taxon>
        <taxon>Chroococcales</taxon>
        <taxon>Microcystaceae</taxon>
        <taxon>Microcystis</taxon>
    </lineage>
</organism>
<evidence type="ECO:0000313" key="1">
    <source>
        <dbReference type="EMBL" id="MDT3674993.1"/>
    </source>
</evidence>
<accession>A0ABU3HKH8</accession>
<evidence type="ECO:0008006" key="3">
    <source>
        <dbReference type="Google" id="ProtNLM"/>
    </source>
</evidence>
<sequence length="179" mass="20220">MLKNKHLKEWAKIVSDHFPHLSLPEVAGLATWSFGMVMTSSSSLTRVSEFIGRLNQEKTNTVKQRLREWYLQAEAKTGKKRNQLEVNECFASLLKWILSRWNSEEKWLPLAIDTTNIGQNFTVLSVHVLDQGCGIPVAGKIVKGTEKGAGKPHWQELFQSLKNVVPPDWLVVVSADRGL</sequence>
<reference evidence="1" key="1">
    <citation type="submission" date="2023-08" db="EMBL/GenBank/DDBJ databases">
        <authorList>
            <person name="Park H.-K."/>
            <person name="Kim I.-S."/>
        </authorList>
    </citation>
    <scope>NUCLEOTIDE SEQUENCE</scope>
    <source>
        <strain evidence="1">NRERC-220</strain>
    </source>
</reference>
<dbReference type="Proteomes" id="UP001180650">
    <property type="component" value="Unassembled WGS sequence"/>
</dbReference>
<protein>
    <recommendedName>
        <fullName evidence="3">Transposase</fullName>
    </recommendedName>
</protein>
<name>A0ABU3HKH8_9CHRO</name>
<keyword evidence="2" id="KW-1185">Reference proteome</keyword>
<evidence type="ECO:0000313" key="2">
    <source>
        <dbReference type="Proteomes" id="UP001180650"/>
    </source>
</evidence>
<gene>
    <name evidence="1" type="ORF">RAM70_10815</name>
</gene>
<proteinExistence type="predicted"/>
<comment type="caution">
    <text evidence="1">The sequence shown here is derived from an EMBL/GenBank/DDBJ whole genome shotgun (WGS) entry which is preliminary data.</text>
</comment>
<dbReference type="EMBL" id="JAVSJA010000001">
    <property type="protein sequence ID" value="MDT3674993.1"/>
    <property type="molecule type" value="Genomic_DNA"/>
</dbReference>
<dbReference type="RefSeq" id="WP_312673694.1">
    <property type="nucleotide sequence ID" value="NZ_JAVSJA010000001.1"/>
</dbReference>